<dbReference type="eggNOG" id="KOG1658">
    <property type="taxonomic scope" value="Eukaryota"/>
</dbReference>
<dbReference type="GO" id="GO:0006261">
    <property type="term" value="P:DNA-templated DNA replication"/>
    <property type="evidence" value="ECO:0000318"/>
    <property type="project" value="GO_Central"/>
</dbReference>
<dbReference type="Proteomes" id="UP000015101">
    <property type="component" value="Unassembled WGS sequence"/>
</dbReference>
<dbReference type="EMBL" id="AMQM01002984">
    <property type="status" value="NOT_ANNOTATED_CDS"/>
    <property type="molecule type" value="Genomic_DNA"/>
</dbReference>
<dbReference type="KEGG" id="hro:HELRODRAFT_127849"/>
<feature type="domain" description="Transcription factor CBF/NF-Y/archaeal histone" evidence="3">
    <location>
        <begin position="5"/>
        <end position="68"/>
    </location>
</feature>
<sequence>DKIVRLPLTRIKTIIKTDSDVNLVSHDAVLLITKATELFIESLAEQAYENTAQAKRKTVYKRDIDLAIENIESLAFLEGVFD</sequence>
<dbReference type="InterPro" id="IPR050568">
    <property type="entry name" value="Transcr_DNA_Rep_Reg"/>
</dbReference>
<gene>
    <name evidence="5" type="primary">20196037</name>
    <name evidence="4" type="ORF">HELRODRAFT_127849</name>
</gene>
<dbReference type="GeneID" id="20196037"/>
<evidence type="ECO:0000256" key="1">
    <source>
        <dbReference type="ARBA" id="ARBA00004123"/>
    </source>
</evidence>
<organism evidence="5 6">
    <name type="scientific">Helobdella robusta</name>
    <name type="common">Californian leech</name>
    <dbReference type="NCBI Taxonomy" id="6412"/>
    <lineage>
        <taxon>Eukaryota</taxon>
        <taxon>Metazoa</taxon>
        <taxon>Spiralia</taxon>
        <taxon>Lophotrochozoa</taxon>
        <taxon>Annelida</taxon>
        <taxon>Clitellata</taxon>
        <taxon>Hirudinea</taxon>
        <taxon>Rhynchobdellida</taxon>
        <taxon>Glossiphoniidae</taxon>
        <taxon>Helobdella</taxon>
    </lineage>
</organism>
<dbReference type="EnsemblMetazoa" id="HelroT127849">
    <property type="protein sequence ID" value="HelroP127849"/>
    <property type="gene ID" value="HelroG127849"/>
</dbReference>
<reference evidence="4 6" key="2">
    <citation type="journal article" date="2013" name="Nature">
        <title>Insights into bilaterian evolution from three spiralian genomes.</title>
        <authorList>
            <person name="Simakov O."/>
            <person name="Marletaz F."/>
            <person name="Cho S.J."/>
            <person name="Edsinger-Gonzales E."/>
            <person name="Havlak P."/>
            <person name="Hellsten U."/>
            <person name="Kuo D.H."/>
            <person name="Larsson T."/>
            <person name="Lv J."/>
            <person name="Arendt D."/>
            <person name="Savage R."/>
            <person name="Osoegawa K."/>
            <person name="de Jong P."/>
            <person name="Grimwood J."/>
            <person name="Chapman J.A."/>
            <person name="Shapiro H."/>
            <person name="Aerts A."/>
            <person name="Otillar R.P."/>
            <person name="Terry A.Y."/>
            <person name="Boore J.L."/>
            <person name="Grigoriev I.V."/>
            <person name="Lindberg D.R."/>
            <person name="Seaver E.C."/>
            <person name="Weisblat D.A."/>
            <person name="Putnam N.H."/>
            <person name="Rokhsar D.S."/>
        </authorList>
    </citation>
    <scope>NUCLEOTIDE SEQUENCE</scope>
</reference>
<keyword evidence="6" id="KW-1185">Reference proteome</keyword>
<dbReference type="EMBL" id="KB095959">
    <property type="protein sequence ID" value="ESO09539.1"/>
    <property type="molecule type" value="Genomic_DNA"/>
</dbReference>
<reference evidence="6" key="1">
    <citation type="submission" date="2012-12" db="EMBL/GenBank/DDBJ databases">
        <authorList>
            <person name="Hellsten U."/>
            <person name="Grimwood J."/>
            <person name="Chapman J.A."/>
            <person name="Shapiro H."/>
            <person name="Aerts A."/>
            <person name="Otillar R.P."/>
            <person name="Terry A.Y."/>
            <person name="Boore J.L."/>
            <person name="Simakov O."/>
            <person name="Marletaz F."/>
            <person name="Cho S.-J."/>
            <person name="Edsinger-Gonzales E."/>
            <person name="Havlak P."/>
            <person name="Kuo D.-H."/>
            <person name="Larsson T."/>
            <person name="Lv J."/>
            <person name="Arendt D."/>
            <person name="Savage R."/>
            <person name="Osoegawa K."/>
            <person name="de Jong P."/>
            <person name="Lindberg D.R."/>
            <person name="Seaver E.C."/>
            <person name="Weisblat D.A."/>
            <person name="Putnam N.H."/>
            <person name="Grigoriev I.V."/>
            <person name="Rokhsar D.S."/>
        </authorList>
    </citation>
    <scope>NUCLEOTIDE SEQUENCE</scope>
</reference>
<accession>T1EHI7</accession>
<comment type="subcellular location">
    <subcellularLocation>
        <location evidence="1">Nucleus</location>
    </subcellularLocation>
</comment>
<dbReference type="InterPro" id="IPR003958">
    <property type="entry name" value="CBFA_NFYB_domain"/>
</dbReference>
<dbReference type="AlphaFoldDB" id="T1EHI7"/>
<dbReference type="RefSeq" id="XP_009012632.1">
    <property type="nucleotide sequence ID" value="XM_009014384.1"/>
</dbReference>
<dbReference type="OrthoDB" id="636685at2759"/>
<dbReference type="OMA" id="CYAFLEG"/>
<dbReference type="GO" id="GO:0046982">
    <property type="term" value="F:protein heterodimerization activity"/>
    <property type="evidence" value="ECO:0007669"/>
    <property type="project" value="InterPro"/>
</dbReference>
<protein>
    <recommendedName>
        <fullName evidence="3">Transcription factor CBF/NF-Y/archaeal histone domain-containing protein</fullName>
    </recommendedName>
</protein>
<dbReference type="SUPFAM" id="SSF47113">
    <property type="entry name" value="Histone-fold"/>
    <property type="match status" value="1"/>
</dbReference>
<dbReference type="GO" id="GO:0008622">
    <property type="term" value="C:epsilon DNA polymerase complex"/>
    <property type="evidence" value="ECO:0000318"/>
    <property type="project" value="GO_Central"/>
</dbReference>
<evidence type="ECO:0000259" key="3">
    <source>
        <dbReference type="Pfam" id="PF00808"/>
    </source>
</evidence>
<evidence type="ECO:0000256" key="2">
    <source>
        <dbReference type="ARBA" id="ARBA00023242"/>
    </source>
</evidence>
<evidence type="ECO:0000313" key="4">
    <source>
        <dbReference type="EMBL" id="ESO09539.1"/>
    </source>
</evidence>
<dbReference type="STRING" id="6412.T1EHI7"/>
<dbReference type="Gene3D" id="1.10.20.10">
    <property type="entry name" value="Histone, subunit A"/>
    <property type="match status" value="1"/>
</dbReference>
<keyword evidence="2" id="KW-0539">Nucleus</keyword>
<dbReference type="CDD" id="cd22929">
    <property type="entry name" value="HFD_POLE4-like"/>
    <property type="match status" value="1"/>
</dbReference>
<dbReference type="PANTHER" id="PTHR10252">
    <property type="entry name" value="HISTONE-LIKE TRANSCRIPTION FACTOR CCAAT-RELATED"/>
    <property type="match status" value="1"/>
</dbReference>
<dbReference type="CTD" id="20196037"/>
<dbReference type="InParanoid" id="T1EHI7"/>
<proteinExistence type="predicted"/>
<dbReference type="Pfam" id="PF00808">
    <property type="entry name" value="CBFD_NFYB_HMF"/>
    <property type="match status" value="1"/>
</dbReference>
<evidence type="ECO:0000313" key="6">
    <source>
        <dbReference type="Proteomes" id="UP000015101"/>
    </source>
</evidence>
<dbReference type="InterPro" id="IPR009072">
    <property type="entry name" value="Histone-fold"/>
</dbReference>
<evidence type="ECO:0000313" key="5">
    <source>
        <dbReference type="EnsemblMetazoa" id="HelroP127849"/>
    </source>
</evidence>
<name>T1EHI7_HELRO</name>
<reference evidence="5" key="3">
    <citation type="submission" date="2015-06" db="UniProtKB">
        <authorList>
            <consortium name="EnsemblMetazoa"/>
        </authorList>
    </citation>
    <scope>IDENTIFICATION</scope>
</reference>
<dbReference type="GO" id="GO:0005634">
    <property type="term" value="C:nucleus"/>
    <property type="evidence" value="ECO:0000318"/>
    <property type="project" value="GO_Central"/>
</dbReference>
<dbReference type="PANTHER" id="PTHR10252:SF79">
    <property type="entry name" value="DNA POLYMERASE EPSILON SUBUNIT 4"/>
    <property type="match status" value="1"/>
</dbReference>
<dbReference type="FunCoup" id="T1EHI7">
    <property type="interactions" value="1228"/>
</dbReference>
<dbReference type="HOGENOM" id="CLU_045277_8_2_1"/>